<keyword evidence="1" id="KW-0732">Signal</keyword>
<feature type="signal peptide" evidence="1">
    <location>
        <begin position="1"/>
        <end position="19"/>
    </location>
</feature>
<protein>
    <submittedName>
        <fullName evidence="3">PorT family protein</fullName>
    </submittedName>
</protein>
<dbReference type="EMBL" id="CP069620">
    <property type="protein sequence ID" value="UZH55919.1"/>
    <property type="molecule type" value="Genomic_DNA"/>
</dbReference>
<dbReference type="InterPro" id="IPR025665">
    <property type="entry name" value="Beta-barrel_OMP_2"/>
</dbReference>
<sequence length="235" mass="27101">MKKFLIAAFVLFAALPARAQLFGGEDVINNPNFDMQRFSWGYFLGFNTYDFDFDYKDYIEGAALGKDFHVDRTIGFNVGLIGNMRLSDHLDLRLEPGVSFNRINFQFTKADQSSFREINSTFVHIPLLLKFSTTRINNFKPFVVGGVSTSLNLSSNENNPEDNSDGQFRMTTNNFYYEIGFGIDLYLYYFKFTPSIRGVFAINDELIRDDNSGYNWTKNVEKMSSRAVFINFTFQ</sequence>
<evidence type="ECO:0000313" key="3">
    <source>
        <dbReference type="EMBL" id="UZH55919.1"/>
    </source>
</evidence>
<accession>A0ABY6NSN8</accession>
<dbReference type="RefSeq" id="WP_265164329.1">
    <property type="nucleotide sequence ID" value="NZ_CP069620.1"/>
</dbReference>
<feature type="chain" id="PRO_5046840655" evidence="1">
    <location>
        <begin position="20"/>
        <end position="235"/>
    </location>
</feature>
<name>A0ABY6NSN8_9FLAO</name>
<proteinExistence type="predicted"/>
<dbReference type="Proteomes" id="UP001163981">
    <property type="component" value="Chromosome"/>
</dbReference>
<keyword evidence="4" id="KW-1185">Reference proteome</keyword>
<dbReference type="Pfam" id="PF13568">
    <property type="entry name" value="OMP_b-brl_2"/>
    <property type="match status" value="1"/>
</dbReference>
<reference evidence="3" key="1">
    <citation type="submission" date="2021-02" db="EMBL/GenBank/DDBJ databases">
        <title>Salinimicrobium sp. nov. isolated from seawater in Tongyeong, Republic of Korea.</title>
        <authorList>
            <person name="Lee S.-J."/>
        </authorList>
    </citation>
    <scope>NUCLEOTIDE SEQUENCE</scope>
    <source>
        <strain evidence="3">HN-2-9-2</strain>
    </source>
</reference>
<feature type="domain" description="Outer membrane protein beta-barrel" evidence="2">
    <location>
        <begin position="36"/>
        <end position="205"/>
    </location>
</feature>
<evidence type="ECO:0000256" key="1">
    <source>
        <dbReference type="SAM" id="SignalP"/>
    </source>
</evidence>
<organism evidence="3 4">
    <name type="scientific">Salinimicrobium tongyeongense</name>
    <dbReference type="NCBI Taxonomy" id="2809707"/>
    <lineage>
        <taxon>Bacteria</taxon>
        <taxon>Pseudomonadati</taxon>
        <taxon>Bacteroidota</taxon>
        <taxon>Flavobacteriia</taxon>
        <taxon>Flavobacteriales</taxon>
        <taxon>Flavobacteriaceae</taxon>
        <taxon>Salinimicrobium</taxon>
    </lineage>
</organism>
<evidence type="ECO:0000313" key="4">
    <source>
        <dbReference type="Proteomes" id="UP001163981"/>
    </source>
</evidence>
<gene>
    <name evidence="3" type="ORF">JRG66_03290</name>
</gene>
<evidence type="ECO:0000259" key="2">
    <source>
        <dbReference type="Pfam" id="PF13568"/>
    </source>
</evidence>